<dbReference type="SUPFAM" id="SSF48452">
    <property type="entry name" value="TPR-like"/>
    <property type="match status" value="7"/>
</dbReference>
<dbReference type="EMBL" id="DRLD01000273">
    <property type="protein sequence ID" value="HED11005.1"/>
    <property type="molecule type" value="Genomic_DNA"/>
</dbReference>
<feature type="chain" id="PRO_5030543404" evidence="2">
    <location>
        <begin position="22"/>
        <end position="1198"/>
    </location>
</feature>
<feature type="repeat" description="TPR" evidence="1">
    <location>
        <begin position="99"/>
        <end position="132"/>
    </location>
</feature>
<evidence type="ECO:0000256" key="1">
    <source>
        <dbReference type="PROSITE-ProRule" id="PRU00339"/>
    </source>
</evidence>
<dbReference type="Proteomes" id="UP000886005">
    <property type="component" value="Unassembled WGS sequence"/>
</dbReference>
<protein>
    <submittedName>
        <fullName evidence="3">Tetratricopeptide repeat protein</fullName>
    </submittedName>
</protein>
<keyword evidence="2" id="KW-0732">Signal</keyword>
<feature type="repeat" description="TPR" evidence="1">
    <location>
        <begin position="1147"/>
        <end position="1180"/>
    </location>
</feature>
<dbReference type="Gene3D" id="1.25.40.10">
    <property type="entry name" value="Tetratricopeptide repeat domain"/>
    <property type="match status" value="8"/>
</dbReference>
<accession>A0A7V1LN77</accession>
<dbReference type="InterPro" id="IPR019734">
    <property type="entry name" value="TPR_rpt"/>
</dbReference>
<dbReference type="PROSITE" id="PS50005">
    <property type="entry name" value="TPR"/>
    <property type="match status" value="4"/>
</dbReference>
<dbReference type="Pfam" id="PF14559">
    <property type="entry name" value="TPR_19"/>
    <property type="match status" value="1"/>
</dbReference>
<evidence type="ECO:0000313" key="3">
    <source>
        <dbReference type="EMBL" id="HED11005.1"/>
    </source>
</evidence>
<feature type="repeat" description="TPR" evidence="1">
    <location>
        <begin position="998"/>
        <end position="1031"/>
    </location>
</feature>
<reference evidence="3" key="1">
    <citation type="journal article" date="2020" name="mSystems">
        <title>Genome- and Community-Level Interaction Insights into Carbon Utilization and Element Cycling Functions of Hydrothermarchaeota in Hydrothermal Sediment.</title>
        <authorList>
            <person name="Zhou Z."/>
            <person name="Liu Y."/>
            <person name="Xu W."/>
            <person name="Pan J."/>
            <person name="Luo Z.H."/>
            <person name="Li M."/>
        </authorList>
    </citation>
    <scope>NUCLEOTIDE SEQUENCE [LARGE SCALE GENOMIC DNA]</scope>
    <source>
        <strain evidence="3">HyVt-456</strain>
    </source>
</reference>
<feature type="signal peptide" evidence="2">
    <location>
        <begin position="1"/>
        <end position="21"/>
    </location>
</feature>
<dbReference type="Pfam" id="PF13432">
    <property type="entry name" value="TPR_16"/>
    <property type="match status" value="3"/>
</dbReference>
<keyword evidence="1" id="KW-0802">TPR repeat</keyword>
<dbReference type="PANTHER" id="PTHR12558:SF13">
    <property type="entry name" value="CELL DIVISION CYCLE PROTEIN 27 HOMOLOG"/>
    <property type="match status" value="1"/>
</dbReference>
<evidence type="ECO:0000256" key="2">
    <source>
        <dbReference type="SAM" id="SignalP"/>
    </source>
</evidence>
<organism evidence="3">
    <name type="scientific">Caldithrix abyssi</name>
    <dbReference type="NCBI Taxonomy" id="187145"/>
    <lineage>
        <taxon>Bacteria</taxon>
        <taxon>Pseudomonadati</taxon>
        <taxon>Calditrichota</taxon>
        <taxon>Calditrichia</taxon>
        <taxon>Calditrichales</taxon>
        <taxon>Calditrichaceae</taxon>
        <taxon>Caldithrix</taxon>
    </lineage>
</organism>
<name>A0A7V1LN77_CALAY</name>
<dbReference type="Pfam" id="PF13174">
    <property type="entry name" value="TPR_6"/>
    <property type="match status" value="2"/>
</dbReference>
<gene>
    <name evidence="3" type="ORF">ENJ10_09975</name>
</gene>
<comment type="caution">
    <text evidence="3">The sequence shown here is derived from an EMBL/GenBank/DDBJ whole genome shotgun (WGS) entry which is preliminary data.</text>
</comment>
<dbReference type="InterPro" id="IPR011990">
    <property type="entry name" value="TPR-like_helical_dom_sf"/>
</dbReference>
<sequence length="1198" mass="136158">MKIAYRMTALFLLWIPLFTTAQSNSGNDFSYALKLYEQKFYDLAAQQFIRYYNTYPGSNNVDEAKFYAGMSLYNLKDYTKARVEFQSLALEYPKSPRAAEAWFKVGDCYQALQKHAEAAKAFETVKTLYPTHALAPQSLLRASRERRLSGDVKSTIVLLQAVLDRYPDSKERPAAMLRLAEIYLERNDLASAERMIDALLLEDSSSGEYAGALLLKGRADLLKGLDQKALENFDRILRDFGQSPEAVKAAMLGARLALGQGDQKAGLKYLSSAERVNTDKTLAAEIAVLKGDLYFADKKYALAEESYAAVQQASDSLQAYLILKRFLAFHYQQNQTQALKMLDELHPLFSFLAGGVRNRLLELLLDSRQAGAGLRLIVSDSRDVPRELSYWQARFLRQEGRWQQLLNLLEDMQNLSRAGDKVDELYFYLAETHYQLKNYNDALKAINKLITRYPAGRYVEKALEIKQNIENFDLLNETKAIRGLARLNLQALMGEQQSGFISLGRIYFEDLKDYDTAARVFEIATQKTPAQKGLAYLWLGRVYDRLSEAPALGESEKRAYRGRAMENFRKAVENIETCDQPDVASWMMVKTRLESDTVSSAKIKSYIAGLLAKYPESPLKEEWLAYEAYTFSFDSAYGQVAGDDYRRLIQNYKKSGQYPSYLFNYARLIEEASPAEALELYKEIALEYPNSFWADKALLAVARSFARQADYTAAISLYEKYLDQYAYTDAAAEVEEEMARLYVLTGQNEKAIRLLATRLNINLLEDPVLAALAYGGASLEKLAYLAQAYDQNGQTRKAISFYGLYLRLAPAGGLAAQSSFALAGLYRKSGQENVALDLYARIRKDQEPYYTKAQMQRADIYFEQMNYSKAAELYGSLTGKENNEAQKAHAHLIVSLIKAGKTGEAEKQLKQFKNRYAGDKQNFARFTLEFGEYYRKKKNFTKALKYFKNVSSKYGDTPWADNAAYSSALVKITLNKHEEALSILSAFPQKFPDSDMLSSVYNSLGTIYFRGEAYDKAISAFKKDLEYPAGKIVKQKTMSNLIKTYSMTGFWDAAQSLARSYVQQFPRAEDRIDKDILIAQAFINLNQYQNAVDYLKRIKISADSEKEPEIQYYIGEALLKAGRYEEAIAEFVKIPLLSKKTKLQWEASALYYSGQAYEKLGRIDDAIRMYREIINRPGIDLILKREAEKRIGQIKGKG</sequence>
<feature type="repeat" description="TPR" evidence="1">
    <location>
        <begin position="423"/>
        <end position="456"/>
    </location>
</feature>
<dbReference type="PANTHER" id="PTHR12558">
    <property type="entry name" value="CELL DIVISION CYCLE 16,23,27"/>
    <property type="match status" value="1"/>
</dbReference>
<proteinExistence type="predicted"/>
<dbReference type="AlphaFoldDB" id="A0A7V1LN77"/>
<dbReference type="SMART" id="SM00028">
    <property type="entry name" value="TPR"/>
    <property type="match status" value="10"/>
</dbReference>